<dbReference type="GO" id="GO:0061186">
    <property type="term" value="P:negative regulation of silent mating-type cassette heterochromatin formation"/>
    <property type="evidence" value="ECO:0007669"/>
    <property type="project" value="TreeGrafter"/>
</dbReference>
<dbReference type="PANTHER" id="PTHR47793:SF1">
    <property type="entry name" value="HISTONE DEACETYLASE COMPLEX SUBUNIT CTI6"/>
    <property type="match status" value="1"/>
</dbReference>
<evidence type="ECO:0000256" key="2">
    <source>
        <dbReference type="ARBA" id="ARBA00022771"/>
    </source>
</evidence>
<keyword evidence="3" id="KW-0862">Zinc</keyword>
<dbReference type="PROSITE" id="PS01359">
    <property type="entry name" value="ZF_PHD_1"/>
    <property type="match status" value="1"/>
</dbReference>
<dbReference type="InterPro" id="IPR011011">
    <property type="entry name" value="Znf_FYVE_PHD"/>
</dbReference>
<feature type="region of interest" description="Disordered" evidence="4">
    <location>
        <begin position="33"/>
        <end position="74"/>
    </location>
</feature>
<feature type="compositionally biased region" description="Low complexity" evidence="4">
    <location>
        <begin position="176"/>
        <end position="195"/>
    </location>
</feature>
<dbReference type="OrthoDB" id="79252at2759"/>
<dbReference type="SUPFAM" id="SSF57903">
    <property type="entry name" value="FYVE/PHD zinc finger"/>
    <property type="match status" value="1"/>
</dbReference>
<dbReference type="EMBL" id="KZ990363">
    <property type="protein sequence ID" value="RKP24229.1"/>
    <property type="molecule type" value="Genomic_DNA"/>
</dbReference>
<feature type="compositionally biased region" description="Polar residues" evidence="4">
    <location>
        <begin position="344"/>
        <end position="364"/>
    </location>
</feature>
<evidence type="ECO:0000313" key="7">
    <source>
        <dbReference type="EMBL" id="RKP24229.1"/>
    </source>
</evidence>
<dbReference type="GO" id="GO:0070210">
    <property type="term" value="C:Rpd3L-Expanded complex"/>
    <property type="evidence" value="ECO:0007669"/>
    <property type="project" value="TreeGrafter"/>
</dbReference>
<evidence type="ECO:0000256" key="3">
    <source>
        <dbReference type="ARBA" id="ARBA00022833"/>
    </source>
</evidence>
<dbReference type="InterPro" id="IPR013083">
    <property type="entry name" value="Znf_RING/FYVE/PHD"/>
</dbReference>
<dbReference type="Proteomes" id="UP000278143">
    <property type="component" value="Unassembled WGS sequence"/>
</dbReference>
<keyword evidence="1" id="KW-0479">Metal-binding</keyword>
<feature type="domain" description="Zinc finger PHD-type" evidence="6">
    <location>
        <begin position="80"/>
        <end position="126"/>
    </location>
</feature>
<dbReference type="InterPro" id="IPR019786">
    <property type="entry name" value="Zinc_finger_PHD-type_CS"/>
</dbReference>
<feature type="compositionally biased region" description="Low complexity" evidence="4">
    <location>
        <begin position="39"/>
        <end position="49"/>
    </location>
</feature>
<dbReference type="InterPro" id="IPR001965">
    <property type="entry name" value="Znf_PHD"/>
</dbReference>
<feature type="compositionally biased region" description="Gly residues" evidence="4">
    <location>
        <begin position="387"/>
        <end position="400"/>
    </location>
</feature>
<reference evidence="8" key="1">
    <citation type="journal article" date="2018" name="Nat. Microbiol.">
        <title>Leveraging single-cell genomics to expand the fungal tree of life.</title>
        <authorList>
            <person name="Ahrendt S.R."/>
            <person name="Quandt C.A."/>
            <person name="Ciobanu D."/>
            <person name="Clum A."/>
            <person name="Salamov A."/>
            <person name="Andreopoulos B."/>
            <person name="Cheng J.F."/>
            <person name="Woyke T."/>
            <person name="Pelin A."/>
            <person name="Henrissat B."/>
            <person name="Reynolds N.K."/>
            <person name="Benny G.L."/>
            <person name="Smith M.E."/>
            <person name="James T.Y."/>
            <person name="Grigoriev I.V."/>
        </authorList>
    </citation>
    <scope>NUCLEOTIDE SEQUENCE [LARGE SCALE GENOMIC DNA]</scope>
    <source>
        <strain evidence="8">Benny S71-1</strain>
    </source>
</reference>
<evidence type="ECO:0000256" key="1">
    <source>
        <dbReference type="ARBA" id="ARBA00022723"/>
    </source>
</evidence>
<feature type="compositionally biased region" description="Polar residues" evidence="4">
    <location>
        <begin position="50"/>
        <end position="64"/>
    </location>
</feature>
<accession>A0A4V1J190</accession>
<dbReference type="AlphaFoldDB" id="A0A4V1J190"/>
<gene>
    <name evidence="7" type="ORF">SYNPS1DRAFT_30005</name>
</gene>
<dbReference type="GO" id="GO:0008270">
    <property type="term" value="F:zinc ion binding"/>
    <property type="evidence" value="ECO:0007669"/>
    <property type="project" value="UniProtKB-KW"/>
</dbReference>
<keyword evidence="2" id="KW-0863">Zinc-finger</keyword>
<dbReference type="PANTHER" id="PTHR47793">
    <property type="entry name" value="HISTONE DEACETYLASE COMPLEX SUBUNIT CTI6"/>
    <property type="match status" value="1"/>
</dbReference>
<dbReference type="GO" id="GO:0061188">
    <property type="term" value="P:negative regulation of rDNA heterochromatin formation"/>
    <property type="evidence" value="ECO:0007669"/>
    <property type="project" value="TreeGrafter"/>
</dbReference>
<dbReference type="InterPro" id="IPR053051">
    <property type="entry name" value="HDAC_complex_subunit"/>
</dbReference>
<protein>
    <recommendedName>
        <fullName evidence="6">Zinc finger PHD-type domain-containing protein</fullName>
    </recommendedName>
</protein>
<feature type="region of interest" description="Disordered" evidence="4">
    <location>
        <begin position="137"/>
        <end position="404"/>
    </location>
</feature>
<feature type="compositionally biased region" description="Basic and acidic residues" evidence="4">
    <location>
        <begin position="299"/>
        <end position="310"/>
    </location>
</feature>
<dbReference type="Pfam" id="PF20826">
    <property type="entry name" value="PHD_5"/>
    <property type="match status" value="1"/>
</dbReference>
<feature type="compositionally biased region" description="Polar residues" evidence="4">
    <location>
        <begin position="140"/>
        <end position="154"/>
    </location>
</feature>
<evidence type="ECO:0000256" key="5">
    <source>
        <dbReference type="SAM" id="SignalP"/>
    </source>
</evidence>
<dbReference type="Gene3D" id="3.30.40.10">
    <property type="entry name" value="Zinc/RING finger domain, C3HC4 (zinc finger)"/>
    <property type="match status" value="1"/>
</dbReference>
<feature type="region of interest" description="Disordered" evidence="4">
    <location>
        <begin position="493"/>
        <end position="513"/>
    </location>
</feature>
<keyword evidence="5" id="KW-0732">Signal</keyword>
<feature type="chain" id="PRO_5020217945" description="Zinc finger PHD-type domain-containing protein" evidence="5">
    <location>
        <begin position="27"/>
        <end position="569"/>
    </location>
</feature>
<feature type="compositionally biased region" description="Acidic residues" evidence="4">
    <location>
        <begin position="275"/>
        <end position="286"/>
    </location>
</feature>
<name>A0A4V1J190_9FUNG</name>
<feature type="compositionally biased region" description="Low complexity" evidence="4">
    <location>
        <begin position="330"/>
        <end position="343"/>
    </location>
</feature>
<evidence type="ECO:0000313" key="8">
    <source>
        <dbReference type="Proteomes" id="UP000278143"/>
    </source>
</evidence>
<feature type="signal peptide" evidence="5">
    <location>
        <begin position="1"/>
        <end position="26"/>
    </location>
</feature>
<keyword evidence="8" id="KW-1185">Reference proteome</keyword>
<organism evidence="7 8">
    <name type="scientific">Syncephalis pseudoplumigaleata</name>
    <dbReference type="NCBI Taxonomy" id="1712513"/>
    <lineage>
        <taxon>Eukaryota</taxon>
        <taxon>Fungi</taxon>
        <taxon>Fungi incertae sedis</taxon>
        <taxon>Zoopagomycota</taxon>
        <taxon>Zoopagomycotina</taxon>
        <taxon>Zoopagomycetes</taxon>
        <taxon>Zoopagales</taxon>
        <taxon>Piptocephalidaceae</taxon>
        <taxon>Syncephalis</taxon>
    </lineage>
</organism>
<sequence>MAAGEKGAPSSMLLTLLLLLLCSVLLLPSQTTTRRRNNRNTAGNGSAGSRRSTSNHTNDTSKSSMEPERLEGDSDSDVINCVCGDDLYDGTLMIQCDRCYCWQHGICVGIKSQEACPDFYLCTECQDQELVALARGVGQPQRSGTRVADLTTNRPHYRRSRRPSGGNQADDDDDAASSTTETGAAAHGRSGSHGASTGGTSSGPARARRSREPEPQSSRRGNAPGSNGRSRRQRSSDDEPSSRRDTDAMSTTSNGRSDEAAAGTSSRRKRKTDTSEDGDDMDDTSMDETNHQQRPRKKANSDHSGDDTKGKSSTSPSGSGKDEFDMAIDASSESAQALASSGATTTGSPHGSQQDATLSASHLSTPKRARRAQRSGPAKLETHGTSGASGSGAGSHGGTGTSTATMTAASSINAYAMPSYRPRVWTGRTSLEDLRRRAQQIEGYIRRLQQDMDHTMSQASLPGSVAQSPSDTLLQGTMTTMMVASPESVHDESMMASRSVTPDASGHSSSGGSMTMSMVDMELLEGIEALLTQPSTEQMDTKFEQFPYSCLLEGVRRTAVAFLDRHGES</sequence>
<dbReference type="SMART" id="SM00249">
    <property type="entry name" value="PHD"/>
    <property type="match status" value="1"/>
</dbReference>
<feature type="compositionally biased region" description="Basic and acidic residues" evidence="4">
    <location>
        <begin position="234"/>
        <end position="247"/>
    </location>
</feature>
<evidence type="ECO:0000259" key="6">
    <source>
        <dbReference type="SMART" id="SM00249"/>
    </source>
</evidence>
<proteinExistence type="predicted"/>
<dbReference type="GO" id="GO:0033698">
    <property type="term" value="C:Rpd3L complex"/>
    <property type="evidence" value="ECO:0007669"/>
    <property type="project" value="TreeGrafter"/>
</dbReference>
<evidence type="ECO:0000256" key="4">
    <source>
        <dbReference type="SAM" id="MobiDB-lite"/>
    </source>
</evidence>